<feature type="domain" description="DUF4168" evidence="3">
    <location>
        <begin position="117"/>
        <end position="175"/>
    </location>
</feature>
<dbReference type="Proteomes" id="UP000244225">
    <property type="component" value="Unassembled WGS sequence"/>
</dbReference>
<proteinExistence type="predicted"/>
<feature type="signal peptide" evidence="2">
    <location>
        <begin position="1"/>
        <end position="29"/>
    </location>
</feature>
<evidence type="ECO:0000256" key="1">
    <source>
        <dbReference type="SAM" id="MobiDB-lite"/>
    </source>
</evidence>
<accession>A0A2T5YSI0</accession>
<evidence type="ECO:0000259" key="3">
    <source>
        <dbReference type="Pfam" id="PF13767"/>
    </source>
</evidence>
<sequence>MSIFNKKLRGITVAILLLGICAVTETAVAQKKDKKQKEPQQTDAAVQTPQPEPGQQAATTFSDQDLQQFADASARLIAVHQEGEQTMMNILQEEKLSVEKFNEMAKAHQEQKLTEVQATPEEMAAFNKAAQRMVEMQPAFQKDLEEAIQQDGMTLEKFEQIMLAYRQDQSIQQRVDLLMQEKQK</sequence>
<organism evidence="4 5">
    <name type="scientific">Pontibacter mucosus</name>
    <dbReference type="NCBI Taxonomy" id="1649266"/>
    <lineage>
        <taxon>Bacteria</taxon>
        <taxon>Pseudomonadati</taxon>
        <taxon>Bacteroidota</taxon>
        <taxon>Cytophagia</taxon>
        <taxon>Cytophagales</taxon>
        <taxon>Hymenobacteraceae</taxon>
        <taxon>Pontibacter</taxon>
    </lineage>
</organism>
<dbReference type="Pfam" id="PF13767">
    <property type="entry name" value="DUF4168"/>
    <property type="match status" value="1"/>
</dbReference>
<keyword evidence="2" id="KW-0732">Signal</keyword>
<dbReference type="EMBL" id="QBKI01000001">
    <property type="protein sequence ID" value="PTX22273.1"/>
    <property type="molecule type" value="Genomic_DNA"/>
</dbReference>
<evidence type="ECO:0000256" key="2">
    <source>
        <dbReference type="SAM" id="SignalP"/>
    </source>
</evidence>
<dbReference type="RefSeq" id="WP_108209860.1">
    <property type="nucleotide sequence ID" value="NZ_QBKI01000001.1"/>
</dbReference>
<dbReference type="InterPro" id="IPR025433">
    <property type="entry name" value="DUF4168"/>
</dbReference>
<keyword evidence="5" id="KW-1185">Reference proteome</keyword>
<dbReference type="AlphaFoldDB" id="A0A2T5YSI0"/>
<name>A0A2T5YSI0_9BACT</name>
<reference evidence="4 5" key="1">
    <citation type="submission" date="2018-04" db="EMBL/GenBank/DDBJ databases">
        <title>Genomic Encyclopedia of Archaeal and Bacterial Type Strains, Phase II (KMG-II): from individual species to whole genera.</title>
        <authorList>
            <person name="Goeker M."/>
        </authorList>
    </citation>
    <scope>NUCLEOTIDE SEQUENCE [LARGE SCALE GENOMIC DNA]</scope>
    <source>
        <strain evidence="4 5">DSM 100162</strain>
    </source>
</reference>
<evidence type="ECO:0000313" key="5">
    <source>
        <dbReference type="Proteomes" id="UP000244225"/>
    </source>
</evidence>
<comment type="caution">
    <text evidence="4">The sequence shown here is derived from an EMBL/GenBank/DDBJ whole genome shotgun (WGS) entry which is preliminary data.</text>
</comment>
<feature type="region of interest" description="Disordered" evidence="1">
    <location>
        <begin position="31"/>
        <end position="57"/>
    </location>
</feature>
<feature type="chain" id="PRO_5015400873" evidence="2">
    <location>
        <begin position="30"/>
        <end position="184"/>
    </location>
</feature>
<protein>
    <submittedName>
        <fullName evidence="4">Uncharacterized protein DUF4168</fullName>
    </submittedName>
</protein>
<gene>
    <name evidence="4" type="ORF">C8N40_10195</name>
</gene>
<evidence type="ECO:0000313" key="4">
    <source>
        <dbReference type="EMBL" id="PTX22273.1"/>
    </source>
</evidence>
<dbReference type="OrthoDB" id="838117at2"/>